<evidence type="ECO:0000313" key="3">
    <source>
        <dbReference type="Proteomes" id="UP000265801"/>
    </source>
</evidence>
<accession>A0A3A1R7N8</accession>
<dbReference type="RefSeq" id="WP_119545385.1">
    <property type="nucleotide sequence ID" value="NZ_QXIR01000002.1"/>
</dbReference>
<dbReference type="EMBL" id="QXIR01000002">
    <property type="protein sequence ID" value="RIW38487.1"/>
    <property type="molecule type" value="Genomic_DNA"/>
</dbReference>
<keyword evidence="3" id="KW-1185">Reference proteome</keyword>
<evidence type="ECO:0000259" key="1">
    <source>
        <dbReference type="SMART" id="SM00914"/>
    </source>
</evidence>
<dbReference type="SMART" id="SM00914">
    <property type="entry name" value="IDEAL"/>
    <property type="match status" value="1"/>
</dbReference>
<proteinExistence type="predicted"/>
<protein>
    <submittedName>
        <fullName evidence="2">IDEAL domain-containing protein</fullName>
    </submittedName>
</protein>
<name>A0A3A1R7N8_9BACI</name>
<dbReference type="InterPro" id="IPR014957">
    <property type="entry name" value="IDEAL_dom"/>
</dbReference>
<sequence length="122" mass="14133">MNNSKQEKVSVGDWVRGFAKNGALIQGYMENIDPIDPLFKIRVVDSDDKDLIGFSLNMDDSLIEKVPASHTLTEPQIQYLIDVALETKDKEWFYELTKALQQYKQNYAHKNTPEFADFTMKR</sequence>
<comment type="caution">
    <text evidence="2">The sequence shown here is derived from an EMBL/GenBank/DDBJ whole genome shotgun (WGS) entry which is preliminary data.</text>
</comment>
<dbReference type="InterPro" id="IPR027393">
    <property type="entry name" value="Virus_scaffolding_prot_C"/>
</dbReference>
<organism evidence="2 3">
    <name type="scientific">Bacillus salacetis</name>
    <dbReference type="NCBI Taxonomy" id="2315464"/>
    <lineage>
        <taxon>Bacteria</taxon>
        <taxon>Bacillati</taxon>
        <taxon>Bacillota</taxon>
        <taxon>Bacilli</taxon>
        <taxon>Bacillales</taxon>
        <taxon>Bacillaceae</taxon>
        <taxon>Bacillus</taxon>
    </lineage>
</organism>
<dbReference type="Proteomes" id="UP000265801">
    <property type="component" value="Unassembled WGS sequence"/>
</dbReference>
<reference evidence="2 3" key="1">
    <citation type="submission" date="2018-09" db="EMBL/GenBank/DDBJ databases">
        <title>Bacillus saliacetes sp. nov., isolated from Thai shrimp paste (Ka-pi).</title>
        <authorList>
            <person name="Daroonpunt R."/>
            <person name="Tanasupawat S."/>
            <person name="Yiamsombut S."/>
        </authorList>
    </citation>
    <scope>NUCLEOTIDE SEQUENCE [LARGE SCALE GENOMIC DNA]</scope>
    <source>
        <strain evidence="2 3">SKP7-4</strain>
    </source>
</reference>
<gene>
    <name evidence="2" type="ORF">D3H55_02835</name>
</gene>
<dbReference type="OrthoDB" id="2427704at2"/>
<dbReference type="Gene3D" id="4.10.810.10">
    <property type="entry name" value="Virus Scaffolding Protein, Chain A"/>
    <property type="match status" value="1"/>
</dbReference>
<evidence type="ECO:0000313" key="2">
    <source>
        <dbReference type="EMBL" id="RIW38487.1"/>
    </source>
</evidence>
<feature type="domain" description="IDEAL" evidence="1">
    <location>
        <begin position="62"/>
        <end position="100"/>
    </location>
</feature>
<dbReference type="Pfam" id="PF08858">
    <property type="entry name" value="IDEAL"/>
    <property type="match status" value="1"/>
</dbReference>
<dbReference type="AlphaFoldDB" id="A0A3A1R7N8"/>